<dbReference type="InterPro" id="IPR020472">
    <property type="entry name" value="WD40_PAC1"/>
</dbReference>
<feature type="repeat" description="WD" evidence="3">
    <location>
        <begin position="927"/>
        <end position="968"/>
    </location>
</feature>
<reference evidence="7" key="1">
    <citation type="journal article" date="2019" name="Int. J. Syst. Evol. Microbiol.">
        <title>The Global Catalogue of Microorganisms (GCM) 10K type strain sequencing project: providing services to taxonomists for standard genome sequencing and annotation.</title>
        <authorList>
            <consortium name="The Broad Institute Genomics Platform"/>
            <consortium name="The Broad Institute Genome Sequencing Center for Infectious Disease"/>
            <person name="Wu L."/>
            <person name="Ma J."/>
        </authorList>
    </citation>
    <scope>NUCLEOTIDE SEQUENCE [LARGE SCALE GENOMIC DNA]</scope>
    <source>
        <strain evidence="7">CGMCC 4.7132</strain>
    </source>
</reference>
<dbReference type="PROSITE" id="PS50082">
    <property type="entry name" value="WD_REPEATS_2"/>
    <property type="match status" value="13"/>
</dbReference>
<evidence type="ECO:0000256" key="1">
    <source>
        <dbReference type="ARBA" id="ARBA00022574"/>
    </source>
</evidence>
<keyword evidence="1 3" id="KW-0853">WD repeat</keyword>
<feature type="repeat" description="WD" evidence="3">
    <location>
        <begin position="1228"/>
        <end position="1269"/>
    </location>
</feature>
<keyword evidence="2" id="KW-0677">Repeat</keyword>
<feature type="region of interest" description="Disordered" evidence="4">
    <location>
        <begin position="117"/>
        <end position="144"/>
    </location>
</feature>
<dbReference type="Gene3D" id="2.130.10.10">
    <property type="entry name" value="YVTN repeat-like/Quinoprotein amine dehydrogenase"/>
    <property type="match status" value="6"/>
</dbReference>
<comment type="caution">
    <text evidence="6">The sequence shown here is derived from an EMBL/GenBank/DDBJ whole genome shotgun (WGS) entry which is preliminary data.</text>
</comment>
<keyword evidence="7" id="KW-1185">Reference proteome</keyword>
<dbReference type="InterPro" id="IPR049052">
    <property type="entry name" value="nSTAND1"/>
</dbReference>
<dbReference type="Pfam" id="PF20703">
    <property type="entry name" value="nSTAND1"/>
    <property type="match status" value="1"/>
</dbReference>
<dbReference type="InterPro" id="IPR001680">
    <property type="entry name" value="WD40_rpt"/>
</dbReference>
<feature type="repeat" description="WD" evidence="3">
    <location>
        <begin position="1143"/>
        <end position="1184"/>
    </location>
</feature>
<dbReference type="PROSITE" id="PS00678">
    <property type="entry name" value="WD_REPEATS_1"/>
    <property type="match status" value="5"/>
</dbReference>
<evidence type="ECO:0000259" key="5">
    <source>
        <dbReference type="Pfam" id="PF20703"/>
    </source>
</evidence>
<dbReference type="SUPFAM" id="SSF50978">
    <property type="entry name" value="WD40 repeat-like"/>
    <property type="match status" value="3"/>
</dbReference>
<dbReference type="InterPro" id="IPR019775">
    <property type="entry name" value="WD40_repeat_CS"/>
</dbReference>
<dbReference type="PANTHER" id="PTHR19879:SF9">
    <property type="entry name" value="TRANSCRIPTION INITIATION FACTOR TFIID SUBUNIT 5"/>
    <property type="match status" value="1"/>
</dbReference>
<organism evidence="6 7">
    <name type="scientific">Sphaerisporangium dianthi</name>
    <dbReference type="NCBI Taxonomy" id="1436120"/>
    <lineage>
        <taxon>Bacteria</taxon>
        <taxon>Bacillati</taxon>
        <taxon>Actinomycetota</taxon>
        <taxon>Actinomycetes</taxon>
        <taxon>Streptosporangiales</taxon>
        <taxon>Streptosporangiaceae</taxon>
        <taxon>Sphaerisporangium</taxon>
    </lineage>
</organism>
<dbReference type="Pfam" id="PF00400">
    <property type="entry name" value="WD40"/>
    <property type="match status" value="14"/>
</dbReference>
<dbReference type="PRINTS" id="PR00320">
    <property type="entry name" value="GPROTEINBRPT"/>
</dbReference>
<feature type="repeat" description="WD" evidence="3">
    <location>
        <begin position="841"/>
        <end position="882"/>
    </location>
</feature>
<proteinExistence type="predicted"/>
<dbReference type="InterPro" id="IPR036322">
    <property type="entry name" value="WD40_repeat_dom_sf"/>
</dbReference>
<protein>
    <submittedName>
        <fullName evidence="6">NACHT and WD repeat domain-containing protein</fullName>
    </submittedName>
</protein>
<feature type="repeat" description="WD" evidence="3">
    <location>
        <begin position="1197"/>
        <end position="1226"/>
    </location>
</feature>
<dbReference type="PROSITE" id="PS50294">
    <property type="entry name" value="WD_REPEATS_REGION"/>
    <property type="match status" value="12"/>
</dbReference>
<accession>A0ABV9CKN4</accession>
<sequence length="1384" mass="146545">MSEVARMGERELTPRRLFAVRLAELLELAADLPVKSLVGEVNRRRPAGRGRPVSGPRISDWKRGRHLPESEAAFLVMVQVLVEHCRRLRVPPGQVSAGLLDEKQWRRWLREARSSPPDPVVVEPVGAKRAPAETNGTKDAPAEANEAKEAAAEANEAAEAAELVHRWAGGCPYPGLAAFEQDQARVFFGRERLTAQLVDALANRLDRPGILVVAGASGAGKSSLVHAGLLPALAGGGLSAESAGWPVAVLHPTATPCDELARVLAAVAGADPAPIRQELRGAPQQAHTVVRDAVVTRARARALAGGPATSSGERLVLVVDPFERVFTLPEDAESGGAGWAEGQRADFIAALHAAATRPCGPDGEPAALVIVVVRSDFLTDCAAYPQLADAVRDGLFLVGPMSGPELRLALTGPAEQAGVEISPALVDTILGDLPASAGEGRYELGALPLLSEAMRVTWKHREGDRLTSRSYGLSGGVAHAIQTSAETVYTALPARRQAVARQVFHRLTKLTADGRAVRRPMPYQRRPVPQPGTLAPVGAGRPAEQQEGIDRCDVEQVVEAFAAQRLIVVSEQTAEITHDSLLHAWPRLAGWLRQDPADQALYHRLLEDAEDWARNQRRASFLYHGERLTSVLDARPHWQAHPDRYPALPETARGFLDAAITARKRATLLRRTVTAALAVLLVVALGAAGIAIEAQRDTSGQRDVALSRRLAARSELLTGGDPALSALLAATAWRISPTPEARAAMLNILSRPQRAVLASPFRPISAVAFGSDGRTVATIGDGLTRLWDAKTRKLIGTSLPGYKGWVSSMAFSPDRRTLAIGDNGTVRLWDVTTRTPLGGPFTAGENAVTSLCFSPDGKTLATGGFHGTVRLWDAATRTAIGAPLTAHKDAVTALSFSPDGQTLATGGFHGTVRLWDAATRTAIGGPLTGHTKAVTAISFSADRQLLASSGLDGVARLWQVRTRTPIKLPLPVHPRGDFSIAFSPRAPSILAIGGGDGTVRLWDTATRTPIGTPLTGHINRVASIAFGPDGRTLVTTGEDRTVRLWDVRPHTSIGTPRTDHPDLGTSVAFSPDGQTLATGGGDGAVRLWDTATRTPIGTPLTGHTDAITSIAFGPDSRTLATSSFDGTARVWNTRTGRVVGAPLAGHTYLATSVAFSSDGQTVATSGKDGSARLWDARTGEPISAPLVDSEYNTWSVLSPDGQILASISREGTVRLWQVKTRTPIGAPLAGHTNRATSVAFSPDGQTLATGGEDGTVRLWQVKTHTPIGAPLAGHTDAITSITFSRNGQTLATSGTDGTVRLWDTATSTPIGAPLAGHTNRVTSLAFSPDGQTLATSSDDGTTRLWDVGMPKNLLAAVCAIPTRPFTRTEWAQYVSEVNYRPVCP</sequence>
<feature type="domain" description="Novel STAND NTPase 1" evidence="5">
    <location>
        <begin position="172"/>
        <end position="619"/>
    </location>
</feature>
<dbReference type="PANTHER" id="PTHR19879">
    <property type="entry name" value="TRANSCRIPTION INITIATION FACTOR TFIID"/>
    <property type="match status" value="1"/>
</dbReference>
<dbReference type="EMBL" id="JBHSFP010000014">
    <property type="protein sequence ID" value="MFC4533277.1"/>
    <property type="molecule type" value="Genomic_DNA"/>
</dbReference>
<evidence type="ECO:0000313" key="6">
    <source>
        <dbReference type="EMBL" id="MFC4533277.1"/>
    </source>
</evidence>
<dbReference type="SMART" id="SM00320">
    <property type="entry name" value="WD40"/>
    <property type="match status" value="14"/>
</dbReference>
<dbReference type="InterPro" id="IPR015943">
    <property type="entry name" value="WD40/YVTN_repeat-like_dom_sf"/>
</dbReference>
<feature type="repeat" description="WD" evidence="3">
    <location>
        <begin position="1314"/>
        <end position="1347"/>
    </location>
</feature>
<feature type="repeat" description="WD" evidence="3">
    <location>
        <begin position="970"/>
        <end position="1012"/>
    </location>
</feature>
<name>A0ABV9CKN4_9ACTN</name>
<feature type="repeat" description="WD" evidence="3">
    <location>
        <begin position="884"/>
        <end position="925"/>
    </location>
</feature>
<evidence type="ECO:0000256" key="2">
    <source>
        <dbReference type="ARBA" id="ARBA00022737"/>
    </source>
</evidence>
<evidence type="ECO:0000313" key="7">
    <source>
        <dbReference type="Proteomes" id="UP001596004"/>
    </source>
</evidence>
<dbReference type="SUPFAM" id="SSF52540">
    <property type="entry name" value="P-loop containing nucleoside triphosphate hydrolases"/>
    <property type="match status" value="1"/>
</dbReference>
<evidence type="ECO:0000256" key="4">
    <source>
        <dbReference type="SAM" id="MobiDB-lite"/>
    </source>
</evidence>
<feature type="repeat" description="WD" evidence="3">
    <location>
        <begin position="1014"/>
        <end position="1055"/>
    </location>
</feature>
<gene>
    <name evidence="6" type="ORF">ACFO60_21090</name>
</gene>
<feature type="repeat" description="WD" evidence="3">
    <location>
        <begin position="799"/>
        <end position="833"/>
    </location>
</feature>
<dbReference type="InterPro" id="IPR027417">
    <property type="entry name" value="P-loop_NTPase"/>
</dbReference>
<feature type="repeat" description="WD" evidence="3">
    <location>
        <begin position="1057"/>
        <end position="1098"/>
    </location>
</feature>
<dbReference type="CDD" id="cd00200">
    <property type="entry name" value="WD40"/>
    <property type="match status" value="2"/>
</dbReference>
<dbReference type="Proteomes" id="UP001596004">
    <property type="component" value="Unassembled WGS sequence"/>
</dbReference>
<dbReference type="RefSeq" id="WP_380842555.1">
    <property type="nucleotide sequence ID" value="NZ_JBHSFP010000014.1"/>
</dbReference>
<feature type="repeat" description="WD" evidence="3">
    <location>
        <begin position="1271"/>
        <end position="1312"/>
    </location>
</feature>
<evidence type="ECO:0000256" key="3">
    <source>
        <dbReference type="PROSITE-ProRule" id="PRU00221"/>
    </source>
</evidence>
<feature type="repeat" description="WD" evidence="3">
    <location>
        <begin position="1100"/>
        <end position="1141"/>
    </location>
</feature>